<dbReference type="Pfam" id="PF13414">
    <property type="entry name" value="TPR_11"/>
    <property type="match status" value="1"/>
</dbReference>
<feature type="region of interest" description="Disordered" evidence="8">
    <location>
        <begin position="706"/>
        <end position="773"/>
    </location>
</feature>
<evidence type="ECO:0000256" key="7">
    <source>
        <dbReference type="PROSITE-ProRule" id="PRU00339"/>
    </source>
</evidence>
<evidence type="ECO:0000313" key="10">
    <source>
        <dbReference type="EMBL" id="CAD9350911.1"/>
    </source>
</evidence>
<evidence type="ECO:0000256" key="2">
    <source>
        <dbReference type="ARBA" id="ARBA00022737"/>
    </source>
</evidence>
<dbReference type="Gene3D" id="1.25.40.10">
    <property type="entry name" value="Tetratricopeptide repeat domain"/>
    <property type="match status" value="2"/>
</dbReference>
<gene>
    <name evidence="10" type="ORF">DBRI1063_LOCUS21692</name>
</gene>
<dbReference type="SMART" id="SM00028">
    <property type="entry name" value="TPR"/>
    <property type="match status" value="7"/>
</dbReference>
<evidence type="ECO:0000256" key="5">
    <source>
        <dbReference type="ARBA" id="ARBA00022803"/>
    </source>
</evidence>
<dbReference type="Pfam" id="PF13181">
    <property type="entry name" value="TPR_8"/>
    <property type="match status" value="2"/>
</dbReference>
<dbReference type="GO" id="GO:0005680">
    <property type="term" value="C:anaphase-promoting complex"/>
    <property type="evidence" value="ECO:0007669"/>
    <property type="project" value="InterPro"/>
</dbReference>
<dbReference type="SUPFAM" id="SSF48452">
    <property type="entry name" value="TPR-like"/>
    <property type="match status" value="1"/>
</dbReference>
<feature type="repeat" description="TPR" evidence="7">
    <location>
        <begin position="495"/>
        <end position="528"/>
    </location>
</feature>
<keyword evidence="5 7" id="KW-0802">TPR repeat</keyword>
<dbReference type="GO" id="GO:0016567">
    <property type="term" value="P:protein ubiquitination"/>
    <property type="evidence" value="ECO:0007669"/>
    <property type="project" value="TreeGrafter"/>
</dbReference>
<keyword evidence="4" id="KW-0833">Ubl conjugation pathway</keyword>
<dbReference type="InterPro" id="IPR007192">
    <property type="entry name" value="APC8"/>
</dbReference>
<evidence type="ECO:0000256" key="8">
    <source>
        <dbReference type="SAM" id="MobiDB-lite"/>
    </source>
</evidence>
<accession>A0A7S1ZX13</accession>
<feature type="domain" description="Cdc23" evidence="9">
    <location>
        <begin position="289"/>
        <end position="353"/>
    </location>
</feature>
<protein>
    <recommendedName>
        <fullName evidence="9">Cdc23 domain-containing protein</fullName>
    </recommendedName>
</protein>
<dbReference type="GO" id="GO:0031145">
    <property type="term" value="P:anaphase-promoting complex-dependent catabolic process"/>
    <property type="evidence" value="ECO:0007669"/>
    <property type="project" value="TreeGrafter"/>
</dbReference>
<feature type="region of interest" description="Disordered" evidence="8">
    <location>
        <begin position="27"/>
        <end position="71"/>
    </location>
</feature>
<feature type="repeat" description="TPR" evidence="7">
    <location>
        <begin position="563"/>
        <end position="596"/>
    </location>
</feature>
<dbReference type="PANTHER" id="PTHR12558:SF10">
    <property type="entry name" value="CELL DIVISION CYCLE PROTEIN 23 HOMOLOG"/>
    <property type="match status" value="1"/>
</dbReference>
<evidence type="ECO:0000256" key="6">
    <source>
        <dbReference type="ARBA" id="ARBA00023306"/>
    </source>
</evidence>
<organism evidence="10">
    <name type="scientific">Ditylum brightwellii</name>
    <dbReference type="NCBI Taxonomy" id="49249"/>
    <lineage>
        <taxon>Eukaryota</taxon>
        <taxon>Sar</taxon>
        <taxon>Stramenopiles</taxon>
        <taxon>Ochrophyta</taxon>
        <taxon>Bacillariophyta</taxon>
        <taxon>Mediophyceae</taxon>
        <taxon>Lithodesmiophycidae</taxon>
        <taxon>Lithodesmiales</taxon>
        <taxon>Lithodesmiaceae</taxon>
        <taxon>Ditylum</taxon>
    </lineage>
</organism>
<dbReference type="Pfam" id="PF04049">
    <property type="entry name" value="ANAPC8"/>
    <property type="match status" value="2"/>
</dbReference>
<dbReference type="PROSITE" id="PS50005">
    <property type="entry name" value="TPR"/>
    <property type="match status" value="4"/>
</dbReference>
<feature type="domain" description="Cdc23" evidence="9">
    <location>
        <begin position="86"/>
        <end position="264"/>
    </location>
</feature>
<dbReference type="InterPro" id="IPR011990">
    <property type="entry name" value="TPR-like_helical_dom_sf"/>
</dbReference>
<evidence type="ECO:0000259" key="9">
    <source>
        <dbReference type="Pfam" id="PF04049"/>
    </source>
</evidence>
<proteinExistence type="predicted"/>
<dbReference type="AlphaFoldDB" id="A0A7S1ZX13"/>
<feature type="compositionally biased region" description="Polar residues" evidence="8">
    <location>
        <begin position="51"/>
        <end position="71"/>
    </location>
</feature>
<feature type="compositionally biased region" description="Basic and acidic residues" evidence="8">
    <location>
        <begin position="706"/>
        <end position="720"/>
    </location>
</feature>
<keyword evidence="6" id="KW-0131">Cell cycle</keyword>
<evidence type="ECO:0000256" key="3">
    <source>
        <dbReference type="ARBA" id="ARBA00022776"/>
    </source>
</evidence>
<feature type="repeat" description="TPR" evidence="7">
    <location>
        <begin position="461"/>
        <end position="494"/>
    </location>
</feature>
<keyword evidence="3" id="KW-0498">Mitosis</keyword>
<feature type="repeat" description="TPR" evidence="7">
    <location>
        <begin position="529"/>
        <end position="562"/>
    </location>
</feature>
<sequence>MPPSSSSRKSSPENEYAMSLAEADMSLDNPHNATLDTTTTTTTHHHHHSFLHSSPSPSNNKSTAAAQPLFESSSNNNYSKWNVAEARMELRKASKITSTYGLKLSTKWICEQLIGLPPSPPPSSFNGTNHFFTPFEEENENDATLYAKSLLDLGEYERAALVLSSGNNASAVAGSTIPPPLEELSSLGFFIRCYALYMAGERRKGEDVEELREPLERTKLRNPNLTQLSHELYDYYTSGALDAFGLYIYGVVLKELQNTPSASSTTTKIRPSSSVHHAQDIVPPPSPHSILLQSILQFPYNWSAWLDLSELCVQDSTIHSDVEEVLRPILGHWMYHFFCVHLFLENQVNENAIMVMEKLIHGTTATDTIDHETNRGAGGGETLSTTGMFVQSPYIQSQLAVAHYNLRDFDEAQRHFIALSERDSLRLDQMDIYSNILYVKEDRVSLSQLAHRAVKIDKYRPETCCIVGNYYSLKAQHEKAVQYFQRALKLDRSYLSAWTLMGHEYVEMKNTAAAIEAYRRAVDINERDYRAWYGLGQTYEILNMLFYALFYFNKAAALRPYDARMWCAIGNCYLGLDRRADAIRSYERAVSNNDGEGIATKKLATLYREDGDVERAARCYLRHLELRFQAQQVNPSPDGGYPGENDLEVVVNSVQVDAPDAEALLYLAYYHRDNGEFETAAMCCSRLLEYPGREKEEGKALLREIRSRMDRRGGGGDKEGGGGTSKRGKSSSSRNSRRMMDSSMSMDRSRIGGGNDNSLDSSAVVESSFEFSP</sequence>
<keyword evidence="2" id="KW-0677">Repeat</keyword>
<dbReference type="PANTHER" id="PTHR12558">
    <property type="entry name" value="CELL DIVISION CYCLE 16,23,27"/>
    <property type="match status" value="1"/>
</dbReference>
<dbReference type="GO" id="GO:0051301">
    <property type="term" value="P:cell division"/>
    <property type="evidence" value="ECO:0007669"/>
    <property type="project" value="UniProtKB-KW"/>
</dbReference>
<keyword evidence="1" id="KW-0132">Cell division</keyword>
<evidence type="ECO:0000256" key="1">
    <source>
        <dbReference type="ARBA" id="ARBA00022618"/>
    </source>
</evidence>
<dbReference type="GO" id="GO:0045842">
    <property type="term" value="P:positive regulation of mitotic metaphase/anaphase transition"/>
    <property type="evidence" value="ECO:0007669"/>
    <property type="project" value="TreeGrafter"/>
</dbReference>
<dbReference type="EMBL" id="HBGN01033625">
    <property type="protein sequence ID" value="CAD9350911.1"/>
    <property type="molecule type" value="Transcribed_RNA"/>
</dbReference>
<dbReference type="Pfam" id="PF13176">
    <property type="entry name" value="TPR_7"/>
    <property type="match status" value="1"/>
</dbReference>
<evidence type="ECO:0000256" key="4">
    <source>
        <dbReference type="ARBA" id="ARBA00022786"/>
    </source>
</evidence>
<feature type="compositionally biased region" description="Low complexity" evidence="8">
    <location>
        <begin position="761"/>
        <end position="773"/>
    </location>
</feature>
<dbReference type="InterPro" id="IPR019734">
    <property type="entry name" value="TPR_rpt"/>
</dbReference>
<reference evidence="10" key="1">
    <citation type="submission" date="2021-01" db="EMBL/GenBank/DDBJ databases">
        <authorList>
            <person name="Corre E."/>
            <person name="Pelletier E."/>
            <person name="Niang G."/>
            <person name="Scheremetjew M."/>
            <person name="Finn R."/>
            <person name="Kale V."/>
            <person name="Holt S."/>
            <person name="Cochrane G."/>
            <person name="Meng A."/>
            <person name="Brown T."/>
            <person name="Cohen L."/>
        </authorList>
    </citation>
    <scope>NUCLEOTIDE SEQUENCE</scope>
    <source>
        <strain evidence="10">Pop2</strain>
    </source>
</reference>
<name>A0A7S1ZX13_9STRA</name>